<reference evidence="4" key="1">
    <citation type="submission" date="2022-11" db="UniProtKB">
        <authorList>
            <consortium name="WormBaseParasite"/>
        </authorList>
    </citation>
    <scope>IDENTIFICATION</scope>
</reference>
<dbReference type="PANTHER" id="PTHR23347">
    <property type="entry name" value="COLORECTAL MUTANT CANCER PROTEIN MCC PROTEIN -RELATED"/>
    <property type="match status" value="1"/>
</dbReference>
<feature type="coiled-coil region" evidence="1">
    <location>
        <begin position="163"/>
        <end position="197"/>
    </location>
</feature>
<sequence length="839" mass="92127">MRLIQRERAPLATSPQSLFARPFRQGSLAALGPRRHFPPGGSARMDSSTETDRRAAIMTNSSTNTSKMHQKATNRPDSPSALSAFRSPDGTSSRSPIEEKNQLSSTSHRPSGSVLSVAVRRGFSEDYGEDSGVVNDESEMLLQAAAEEVDRYYLENAALKVRLNRMESALAKVKAVARSFRDERDRLRKKLRDVQSQSHKLSLANSPLNDVSLSSTNDAAGLCQPIQVVRPKVAINKRLRAVIAEPPLSTSNNSAKSGPVWISGAQISTIGVDSPSVADHLIQKVLRDSEICENTATAISSADCLRMMELELERSQSREDQLSAEATFLHATLAEARACNDHLAGVCGQLESNYTALKQVAILSDKTDTIALLLLEWLGGVARDTLDPHAEPIRQFLTAANRDDLLSCDDDTSNVDSYSSDDGFKSGGGRGDFTNSESAPRAPANNNKSVLDTVREKLLMWVESKRRLAATTLSVGDAFALWADFAASSTTSRTATVSDRARIQLEHAVLLQELTALKEERADLRAQLYLMEQDKNAAQLTVREKTAQLQQARIANQMVTEKFNELQALDKGAKATNGSSAADNKSREEQLKERLADLLDATSAASEASTMRQTQTESFLLDLRNANQALLRALDRQKRKQREKILRLNEQGVRMGKRHRPPSESGGSTASPKQKRSKSLADALYGNVSNGYDVDASEQEVWLVRKPISVSCEDLEEANLRFPTTSSKPSTSAKLPGDRRAVCQWEKPRCSLIRVPLAGKRSQLHGGSELAGSLNLTMKQKDVDLETNADDGGVIEFPPIRKQPQVPPKDVRLFQRLTPFGVADEAPKKKTKKRKKEKH</sequence>
<protein>
    <submittedName>
        <fullName evidence="4">Uncharacterized protein</fullName>
    </submittedName>
</protein>
<feature type="compositionally biased region" description="Polar residues" evidence="2">
    <location>
        <begin position="433"/>
        <end position="446"/>
    </location>
</feature>
<evidence type="ECO:0000256" key="1">
    <source>
        <dbReference type="SAM" id="Coils"/>
    </source>
</evidence>
<dbReference type="Proteomes" id="UP000887566">
    <property type="component" value="Unplaced"/>
</dbReference>
<organism evidence="3 4">
    <name type="scientific">Plectus sambesii</name>
    <dbReference type="NCBI Taxonomy" id="2011161"/>
    <lineage>
        <taxon>Eukaryota</taxon>
        <taxon>Metazoa</taxon>
        <taxon>Ecdysozoa</taxon>
        <taxon>Nematoda</taxon>
        <taxon>Chromadorea</taxon>
        <taxon>Plectida</taxon>
        <taxon>Plectina</taxon>
        <taxon>Plectoidea</taxon>
        <taxon>Plectidae</taxon>
        <taxon>Plectus</taxon>
    </lineage>
</organism>
<keyword evidence="3" id="KW-1185">Reference proteome</keyword>
<feature type="region of interest" description="Disordered" evidence="2">
    <location>
        <begin position="640"/>
        <end position="679"/>
    </location>
</feature>
<name>A0A914W5F4_9BILA</name>
<dbReference type="PANTHER" id="PTHR23347:SF6">
    <property type="entry name" value="FI17904P1"/>
    <property type="match status" value="1"/>
</dbReference>
<evidence type="ECO:0000256" key="2">
    <source>
        <dbReference type="SAM" id="MobiDB-lite"/>
    </source>
</evidence>
<feature type="compositionally biased region" description="Polar residues" evidence="2">
    <location>
        <begin position="102"/>
        <end position="113"/>
    </location>
</feature>
<feature type="region of interest" description="Disordered" evidence="2">
    <location>
        <begin position="789"/>
        <end position="808"/>
    </location>
</feature>
<dbReference type="InterPro" id="IPR040171">
    <property type="entry name" value="USBP1-like"/>
</dbReference>
<feature type="compositionally biased region" description="Basic residues" evidence="2">
    <location>
        <begin position="829"/>
        <end position="839"/>
    </location>
</feature>
<feature type="region of interest" description="Disordered" evidence="2">
    <location>
        <begin position="570"/>
        <end position="590"/>
    </location>
</feature>
<dbReference type="AlphaFoldDB" id="A0A914W5F4"/>
<keyword evidence="1" id="KW-0175">Coiled coil</keyword>
<feature type="region of interest" description="Disordered" evidence="2">
    <location>
        <begin position="1"/>
        <end position="113"/>
    </location>
</feature>
<feature type="region of interest" description="Disordered" evidence="2">
    <location>
        <begin position="817"/>
        <end position="839"/>
    </location>
</feature>
<feature type="coiled-coil region" evidence="1">
    <location>
        <begin position="500"/>
        <end position="534"/>
    </location>
</feature>
<dbReference type="WBParaSite" id="PSAMB.scaffold3294size18892.g20996.t1">
    <property type="protein sequence ID" value="PSAMB.scaffold3294size18892.g20996.t1"/>
    <property type="gene ID" value="PSAMB.scaffold3294size18892.g20996"/>
</dbReference>
<evidence type="ECO:0000313" key="3">
    <source>
        <dbReference type="Proteomes" id="UP000887566"/>
    </source>
</evidence>
<feature type="compositionally biased region" description="Polar residues" evidence="2">
    <location>
        <begin position="58"/>
        <end position="81"/>
    </location>
</feature>
<feature type="region of interest" description="Disordered" evidence="2">
    <location>
        <begin position="414"/>
        <end position="446"/>
    </location>
</feature>
<proteinExistence type="predicted"/>
<accession>A0A914W5F4</accession>
<evidence type="ECO:0000313" key="4">
    <source>
        <dbReference type="WBParaSite" id="PSAMB.scaffold3294size18892.g20996.t1"/>
    </source>
</evidence>